<sequence>MGRLFYPKPFIESDAQLTLPQRKDTPECEFSGGVLKGRSPPYRYTIEMCESIVYWTQNPWMRYLRRNHFPVAFSLPNWKDGFTLQIVHHEFRVFLSGSRLISCYSPFSLCKMRLTMN</sequence>
<name>A0A450WYH7_9GAMM</name>
<protein>
    <submittedName>
        <fullName evidence="3">Uncharacterized protein</fullName>
    </submittedName>
</protein>
<organism evidence="3">
    <name type="scientific">Candidatus Kentrum sp. FM</name>
    <dbReference type="NCBI Taxonomy" id="2126340"/>
    <lineage>
        <taxon>Bacteria</taxon>
        <taxon>Pseudomonadati</taxon>
        <taxon>Pseudomonadota</taxon>
        <taxon>Gammaproteobacteria</taxon>
        <taxon>Candidatus Kentrum</taxon>
    </lineage>
</organism>
<evidence type="ECO:0000313" key="2">
    <source>
        <dbReference type="EMBL" id="VFJ76213.1"/>
    </source>
</evidence>
<evidence type="ECO:0000313" key="1">
    <source>
        <dbReference type="EMBL" id="VFJ71805.1"/>
    </source>
</evidence>
<dbReference type="EMBL" id="CAADFA010000614">
    <property type="protein sequence ID" value="VFJ71805.1"/>
    <property type="molecule type" value="Genomic_DNA"/>
</dbReference>
<evidence type="ECO:0000313" key="3">
    <source>
        <dbReference type="EMBL" id="VFK22081.1"/>
    </source>
</evidence>
<dbReference type="EMBL" id="CAADFL010000838">
    <property type="protein sequence ID" value="VFK22081.1"/>
    <property type="molecule type" value="Genomic_DNA"/>
</dbReference>
<proteinExistence type="predicted"/>
<dbReference type="EMBL" id="CAADEZ010000912">
    <property type="protein sequence ID" value="VFJ76213.1"/>
    <property type="molecule type" value="Genomic_DNA"/>
</dbReference>
<reference evidence="3" key="1">
    <citation type="submission" date="2019-02" db="EMBL/GenBank/DDBJ databases">
        <authorList>
            <person name="Gruber-Vodicka R. H."/>
            <person name="Seah K. B. B."/>
        </authorList>
    </citation>
    <scope>NUCLEOTIDE SEQUENCE</scope>
    <source>
        <strain evidence="2">BECK_BZ163</strain>
        <strain evidence="3">BECK_BZ164</strain>
        <strain evidence="1">BECK_BZ165</strain>
    </source>
</reference>
<dbReference type="AlphaFoldDB" id="A0A450WYH7"/>
<accession>A0A450WYH7</accession>
<gene>
    <name evidence="2" type="ORF">BECKFM1743A_GA0114220_109121</name>
    <name evidence="3" type="ORF">BECKFM1743B_GA0114221_108382</name>
    <name evidence="1" type="ORF">BECKFM1743C_GA0114222_106142</name>
</gene>